<organism evidence="1 2">
    <name type="scientific">Halobiforma nitratireducens JCM 10879</name>
    <dbReference type="NCBI Taxonomy" id="1227454"/>
    <lineage>
        <taxon>Archaea</taxon>
        <taxon>Methanobacteriati</taxon>
        <taxon>Methanobacteriota</taxon>
        <taxon>Stenosarchaea group</taxon>
        <taxon>Halobacteria</taxon>
        <taxon>Halobacteriales</taxon>
        <taxon>Natrialbaceae</taxon>
        <taxon>Halobiforma</taxon>
    </lineage>
</organism>
<dbReference type="Proteomes" id="UP000011607">
    <property type="component" value="Unassembled WGS sequence"/>
</dbReference>
<accession>M0LDP0</accession>
<comment type="caution">
    <text evidence="1">The sequence shown here is derived from an EMBL/GenBank/DDBJ whole genome shotgun (WGS) entry which is preliminary data.</text>
</comment>
<evidence type="ECO:0000313" key="1">
    <source>
        <dbReference type="EMBL" id="EMA31706.1"/>
    </source>
</evidence>
<sequence length="82" mass="9592">MRKYLYLVTEHPNEDRVGNIIVTDSPKMTSAEKNKEGVCQKRDLETNETWQFHEVGLGYHDFEDEADYEERIGDVLDEEVSV</sequence>
<dbReference type="STRING" id="1227454.C446_15343"/>
<evidence type="ECO:0000313" key="2">
    <source>
        <dbReference type="Proteomes" id="UP000011607"/>
    </source>
</evidence>
<proteinExistence type="predicted"/>
<dbReference type="RefSeq" id="WP_006673956.1">
    <property type="nucleotide sequence ID" value="NZ_AOMA01000157.1"/>
</dbReference>
<protein>
    <submittedName>
        <fullName evidence="1">Uncharacterized protein</fullName>
    </submittedName>
</protein>
<keyword evidence="2" id="KW-1185">Reference proteome</keyword>
<dbReference type="OrthoDB" id="351057at2157"/>
<dbReference type="EMBL" id="AOMA01000157">
    <property type="protein sequence ID" value="EMA31706.1"/>
    <property type="molecule type" value="Genomic_DNA"/>
</dbReference>
<reference evidence="1 2" key="1">
    <citation type="journal article" date="2014" name="PLoS Genet.">
        <title>Phylogenetically driven sequencing of extremely halophilic archaea reveals strategies for static and dynamic osmo-response.</title>
        <authorList>
            <person name="Becker E.A."/>
            <person name="Seitzer P.M."/>
            <person name="Tritt A."/>
            <person name="Larsen D."/>
            <person name="Krusor M."/>
            <person name="Yao A.I."/>
            <person name="Wu D."/>
            <person name="Madern D."/>
            <person name="Eisen J.A."/>
            <person name="Darling A.E."/>
            <person name="Facciotti M.T."/>
        </authorList>
    </citation>
    <scope>NUCLEOTIDE SEQUENCE [LARGE SCALE GENOMIC DNA]</scope>
    <source>
        <strain evidence="1 2">JCM 10879</strain>
    </source>
</reference>
<gene>
    <name evidence="1" type="ORF">C446_15343</name>
</gene>
<name>M0LDP0_9EURY</name>
<dbReference type="AlphaFoldDB" id="M0LDP0"/>